<evidence type="ECO:0000313" key="2">
    <source>
        <dbReference type="Proteomes" id="UP000005101"/>
    </source>
</evidence>
<proteinExistence type="predicted"/>
<keyword evidence="2" id="KW-1185">Reference proteome</keyword>
<evidence type="ECO:0000313" key="1">
    <source>
        <dbReference type="EMBL" id="EFR51639.1"/>
    </source>
</evidence>
<accession>A0ABN0BFE5</accession>
<protein>
    <recommendedName>
        <fullName evidence="3">DUF4270 domain-containing protein</fullName>
    </recommendedName>
</protein>
<reference evidence="1 2" key="1">
    <citation type="submission" date="2008-12" db="EMBL/GenBank/DDBJ databases">
        <title>Annotation of Bacteroides fragilis strain 3_1_12.</title>
        <authorList>
            <consortium name="The Broad Institute Genome Sequencing Platform"/>
            <person name="Ward D."/>
            <person name="Young S.K."/>
            <person name="Kodira C.D."/>
            <person name="Zeng Q."/>
            <person name="Koehrsen M."/>
            <person name="Alvarado L."/>
            <person name="Berlin A."/>
            <person name="Borenstein D."/>
            <person name="Chen Z."/>
            <person name="Engels R."/>
            <person name="Freedman E."/>
            <person name="Gellesch M."/>
            <person name="Goldberg J."/>
            <person name="Griggs A."/>
            <person name="Gujja S."/>
            <person name="Heiman D."/>
            <person name="Hepburn T."/>
            <person name="Howarth C."/>
            <person name="Jen D."/>
            <person name="Larson L."/>
            <person name="Lewis B."/>
            <person name="Mehta T."/>
            <person name="Park D."/>
            <person name="Pearson M."/>
            <person name="Roberts A."/>
            <person name="Saif S."/>
            <person name="Shea T."/>
            <person name="Shenoy N."/>
            <person name="Sisk P."/>
            <person name="Stolte C."/>
            <person name="Sykes S."/>
            <person name="Walk T."/>
            <person name="White J."/>
            <person name="Yandava C."/>
            <person name="Allen-Vercoe E."/>
            <person name="Strauss J."/>
            <person name="Ambrose C."/>
            <person name="Lander E."/>
            <person name="Nusbaum C."/>
            <person name="Galagan J."/>
            <person name="Birren B."/>
        </authorList>
    </citation>
    <scope>NUCLEOTIDE SEQUENCE [LARGE SCALE GENOMIC DNA]</scope>
    <source>
        <strain evidence="1 2">3_1_12</strain>
    </source>
</reference>
<dbReference type="InterPro" id="IPR025366">
    <property type="entry name" value="DUF4270"/>
</dbReference>
<name>A0ABN0BFE5_BACFG</name>
<dbReference type="Pfam" id="PF14092">
    <property type="entry name" value="DUF4270"/>
    <property type="match status" value="1"/>
</dbReference>
<evidence type="ECO:0008006" key="3">
    <source>
        <dbReference type="Google" id="ProtNLM"/>
    </source>
</evidence>
<sequence length="538" mass="60846">MPVNRVNWFLTIRLPTLLQTLATASTIRCGKLNKNNKNQDTTIMKAKYVWVALLALTFFGCDDNTGTLGLGMLPESDQNINGRYTTYELTTNSDLSGPVFAKTSVGYVGKFTDKEFGDYEASFLAQLNSPDGISFPSVYDPETNPKGVMAGDSIHTAELILYYQSYFGDSISPCRMTVYELDKNLTQNYYTDINPLEYYNPNNLLARKAYTAVDQSLSDSIRKTENFYPNVRLTSEEITNLGKKIYRLNRNHPEYFKSSEAFINNVFKGIYAKNDYGNGTVLYVDQINLNVVIRCHEKDSLGNNLKKKDGTDSLYYTTRTFATTKEVIQANKFTNSAKLEEIAKKTDCTYLKSPAGIFTQATLPINKIYEELSNDTINAVKLTFNNYNQVDNGQFSMQAPTYVLLLREKERQSFFEENKLTDNITSYLAVHNATINSKPTTNQYVFTNLTRLINTCVNEKLEAKKKAGASWNEAAWEAENPDWNKVVLIPVLVQYDSSSNKNMISIQHDLQPGYVKLEGGQNGPKLKLEVTYTNFNGK</sequence>
<organism evidence="1 2">
    <name type="scientific">Bacteroides fragilis 3_1_12</name>
    <dbReference type="NCBI Taxonomy" id="457424"/>
    <lineage>
        <taxon>Bacteria</taxon>
        <taxon>Pseudomonadati</taxon>
        <taxon>Bacteroidota</taxon>
        <taxon>Bacteroidia</taxon>
        <taxon>Bacteroidales</taxon>
        <taxon>Bacteroidaceae</taxon>
        <taxon>Bacteroides</taxon>
    </lineage>
</organism>
<gene>
    <name evidence="1" type="ORF">BFAG_00333</name>
</gene>
<dbReference type="EMBL" id="EQ973213">
    <property type="protein sequence ID" value="EFR51639.1"/>
    <property type="molecule type" value="Genomic_DNA"/>
</dbReference>
<dbReference type="Proteomes" id="UP000005101">
    <property type="component" value="Unassembled WGS sequence"/>
</dbReference>